<name>A0ACC0CZN5_9PEZI</name>
<reference evidence="1 2" key="1">
    <citation type="journal article" date="2022" name="New Phytol.">
        <title>Ecological generalism drives hyperdiversity of secondary metabolite gene clusters in xylarialean endophytes.</title>
        <authorList>
            <person name="Franco M.E.E."/>
            <person name="Wisecaver J.H."/>
            <person name="Arnold A.E."/>
            <person name="Ju Y.M."/>
            <person name="Slot J.C."/>
            <person name="Ahrendt S."/>
            <person name="Moore L.P."/>
            <person name="Eastman K.E."/>
            <person name="Scott K."/>
            <person name="Konkel Z."/>
            <person name="Mondo S.J."/>
            <person name="Kuo A."/>
            <person name="Hayes R.D."/>
            <person name="Haridas S."/>
            <person name="Andreopoulos B."/>
            <person name="Riley R."/>
            <person name="LaButti K."/>
            <person name="Pangilinan J."/>
            <person name="Lipzen A."/>
            <person name="Amirebrahimi M."/>
            <person name="Yan J."/>
            <person name="Adam C."/>
            <person name="Keymanesh K."/>
            <person name="Ng V."/>
            <person name="Louie K."/>
            <person name="Northen T."/>
            <person name="Drula E."/>
            <person name="Henrissat B."/>
            <person name="Hsieh H.M."/>
            <person name="Youens-Clark K."/>
            <person name="Lutzoni F."/>
            <person name="Miadlikowska J."/>
            <person name="Eastwood D.C."/>
            <person name="Hamelin R.C."/>
            <person name="Grigoriev I.V."/>
            <person name="U'Ren J.M."/>
        </authorList>
    </citation>
    <scope>NUCLEOTIDE SEQUENCE [LARGE SCALE GENOMIC DNA]</scope>
    <source>
        <strain evidence="1 2">ER1909</strain>
    </source>
</reference>
<proteinExistence type="predicted"/>
<sequence>MAPESGLLIDLKAALPNSQFHLPGSREYERLNNSYRSATNASFRPPYIFSPTTKEEISTFVRITSDYVLNGAVTFAVVGNGQQVFPGCNNTDDVSNCEIDALTVNLSALKGVEIQDGLVRIAAGERWSRVYEVLEKEGLGVAGPNGSDAGVAGQALHGGIPFFYSRHGFICDNVVNYEVVLASGEIINASASSHADLWRALRGGGNNFGIVTRFDMQTYQQGEVFGGVFSYPLAELPGQIQALVDDLTAPNPSKDTHITLEINHHGQEDIQCRNHVYINDAVDRPPWMLEPFLRAFARLPQFAVRRTTFAEAARTRNPLPVGPSAWAPRKKSMNTTLKANFETLRDATDIFQEVLAEVCRNPVNYNYNRGTTFSLSLVPLTRAMLKASASQGGNSLGLSPDAGPLVSVCLLAHWPYPSQDAPMNATVERILVRIRARALESGHAVGFVHGVAAHETQRPVAPESEEALREVSGKYDPDGVFQYGVPGVFKLWDDE</sequence>
<protein>
    <submittedName>
        <fullName evidence="1">FAD-binding domain-containing protein</fullName>
    </submittedName>
</protein>
<dbReference type="EMBL" id="MU394320">
    <property type="protein sequence ID" value="KAI6085935.1"/>
    <property type="molecule type" value="Genomic_DNA"/>
</dbReference>
<organism evidence="1 2">
    <name type="scientific">Hypoxylon rubiginosum</name>
    <dbReference type="NCBI Taxonomy" id="110542"/>
    <lineage>
        <taxon>Eukaryota</taxon>
        <taxon>Fungi</taxon>
        <taxon>Dikarya</taxon>
        <taxon>Ascomycota</taxon>
        <taxon>Pezizomycotina</taxon>
        <taxon>Sordariomycetes</taxon>
        <taxon>Xylariomycetidae</taxon>
        <taxon>Xylariales</taxon>
        <taxon>Hypoxylaceae</taxon>
        <taxon>Hypoxylon</taxon>
    </lineage>
</organism>
<evidence type="ECO:0000313" key="2">
    <source>
        <dbReference type="Proteomes" id="UP001497680"/>
    </source>
</evidence>
<dbReference type="Proteomes" id="UP001497680">
    <property type="component" value="Unassembled WGS sequence"/>
</dbReference>
<comment type="caution">
    <text evidence="1">The sequence shown here is derived from an EMBL/GenBank/DDBJ whole genome shotgun (WGS) entry which is preliminary data.</text>
</comment>
<accession>A0ACC0CZN5</accession>
<evidence type="ECO:0000313" key="1">
    <source>
        <dbReference type="EMBL" id="KAI6085935.1"/>
    </source>
</evidence>
<gene>
    <name evidence="1" type="ORF">F4821DRAFT_270280</name>
</gene>
<keyword evidence="2" id="KW-1185">Reference proteome</keyword>